<name>A0A3D9C3Q5_9FLAO</name>
<evidence type="ECO:0000313" key="2">
    <source>
        <dbReference type="Proteomes" id="UP000256686"/>
    </source>
</evidence>
<keyword evidence="2" id="KW-1185">Reference proteome</keyword>
<dbReference type="EMBL" id="QNVT01000024">
    <property type="protein sequence ID" value="REC60497.1"/>
    <property type="molecule type" value="Genomic_DNA"/>
</dbReference>
<dbReference type="RefSeq" id="WP_115972659.1">
    <property type="nucleotide sequence ID" value="NZ_QNVT01000024.1"/>
</dbReference>
<reference evidence="2" key="1">
    <citation type="submission" date="2018-06" db="EMBL/GenBank/DDBJ databases">
        <authorList>
            <person name="Lum Nde A."/>
            <person name="Hugo C."/>
        </authorList>
    </citation>
    <scope>NUCLEOTIDE SEQUENCE [LARGE SCALE GENOMIC DNA]</scope>
    <source>
        <strain evidence="2">1_F178</strain>
    </source>
</reference>
<gene>
    <name evidence="1" type="ORF">DRF65_20755</name>
</gene>
<proteinExistence type="predicted"/>
<sequence>MNKATFEWKIEIEFWFVYHEDLDKLSIEERELLEKQAKESIFHFIAKDGYTAGELCESIDDREFYGWWKYRITNK</sequence>
<organism evidence="1 2">
    <name type="scientific">Chryseobacterium pennae</name>
    <dbReference type="NCBI Taxonomy" id="2258962"/>
    <lineage>
        <taxon>Bacteria</taxon>
        <taxon>Pseudomonadati</taxon>
        <taxon>Bacteroidota</taxon>
        <taxon>Flavobacteriia</taxon>
        <taxon>Flavobacteriales</taxon>
        <taxon>Weeksellaceae</taxon>
        <taxon>Chryseobacterium group</taxon>
        <taxon>Chryseobacterium</taxon>
    </lineage>
</organism>
<evidence type="ECO:0000313" key="1">
    <source>
        <dbReference type="EMBL" id="REC60497.1"/>
    </source>
</evidence>
<accession>A0A3D9C3Q5</accession>
<comment type="caution">
    <text evidence="1">The sequence shown here is derived from an EMBL/GenBank/DDBJ whole genome shotgun (WGS) entry which is preliminary data.</text>
</comment>
<dbReference type="AlphaFoldDB" id="A0A3D9C3Q5"/>
<protein>
    <submittedName>
        <fullName evidence="1">Uncharacterized protein</fullName>
    </submittedName>
</protein>
<dbReference type="Proteomes" id="UP000256686">
    <property type="component" value="Unassembled WGS sequence"/>
</dbReference>